<comment type="subcellular location">
    <subcellularLocation>
        <location evidence="1">Cell envelope</location>
    </subcellularLocation>
</comment>
<dbReference type="Gene3D" id="2.40.420.20">
    <property type="match status" value="1"/>
</dbReference>
<evidence type="ECO:0000313" key="8">
    <source>
        <dbReference type="EMBL" id="SDP78689.1"/>
    </source>
</evidence>
<feature type="domain" description="YknX-like beta-barrel" evidence="7">
    <location>
        <begin position="200"/>
        <end position="291"/>
    </location>
</feature>
<dbReference type="PANTHER" id="PTHR30469:SF33">
    <property type="entry name" value="SLR1207 PROTEIN"/>
    <property type="match status" value="1"/>
</dbReference>
<feature type="domain" description="Multidrug resistance protein MdtA-like barrel-sandwich hybrid" evidence="5">
    <location>
        <begin position="63"/>
        <end position="190"/>
    </location>
</feature>
<evidence type="ECO:0000259" key="7">
    <source>
        <dbReference type="Pfam" id="PF25990"/>
    </source>
</evidence>
<dbReference type="Pfam" id="PF25990">
    <property type="entry name" value="Beta-barrel_YknX"/>
    <property type="match status" value="1"/>
</dbReference>
<dbReference type="PANTHER" id="PTHR30469">
    <property type="entry name" value="MULTIDRUG RESISTANCE PROTEIN MDTA"/>
    <property type="match status" value="1"/>
</dbReference>
<evidence type="ECO:0000259" key="6">
    <source>
        <dbReference type="Pfam" id="PF25967"/>
    </source>
</evidence>
<accession>A0A1H0VJC9</accession>
<dbReference type="InterPro" id="IPR058625">
    <property type="entry name" value="MdtA-like_BSH"/>
</dbReference>
<dbReference type="EMBL" id="FNJQ01000058">
    <property type="protein sequence ID" value="SDP78689.1"/>
    <property type="molecule type" value="Genomic_DNA"/>
</dbReference>
<feature type="compositionally biased region" description="Low complexity" evidence="4">
    <location>
        <begin position="361"/>
        <end position="371"/>
    </location>
</feature>
<sequence length="380" mass="40811">MKFDWKVKTAIALVLLIAAGVGGYKYYQGQQEAKKIAAVETTPVTRMNLKSTVSATGTIKPVNSVEVSSKVTARIKEVLVKENDTVTAGQTVATLDAKDYEEKRNQAEYKVTNTKAKYDRVKYLYSIGADTQEELEDAKMNYDTAVSSLAESQSNMNEMTIVAPMSGVVVGEPQTAGTMAVQGTSSPTVIMRIADLSSKQILAKVDETDIGNVKVGQTATFTVDSFNGKNFTARVSKISQTDTSNTWNVNTSSSSSSSSSSSASVIYYYVTLDVDDPDNVLLPSMTARVEINTAEKNDALVVPLSTLKTDAKGSYVIIKNEDGTQENRYVSTGIYSDEYVEILEGLSEGEQVVSTYVAKSTATASKNSSGRRGPGGPPPM</sequence>
<dbReference type="Proteomes" id="UP000182412">
    <property type="component" value="Unassembled WGS sequence"/>
</dbReference>
<dbReference type="Pfam" id="PF25917">
    <property type="entry name" value="BSH_RND"/>
    <property type="match status" value="1"/>
</dbReference>
<dbReference type="Gene3D" id="2.40.30.170">
    <property type="match status" value="1"/>
</dbReference>
<dbReference type="GO" id="GO:1990281">
    <property type="term" value="C:efflux pump complex"/>
    <property type="evidence" value="ECO:0007669"/>
    <property type="project" value="TreeGrafter"/>
</dbReference>
<evidence type="ECO:0000259" key="5">
    <source>
        <dbReference type="Pfam" id="PF25917"/>
    </source>
</evidence>
<feature type="region of interest" description="Disordered" evidence="4">
    <location>
        <begin position="361"/>
        <end position="380"/>
    </location>
</feature>
<name>A0A1H0VJC9_SELRU</name>
<protein>
    <submittedName>
        <fullName evidence="8">Membrane fusion protein, macrolide-specific efflux system</fullName>
    </submittedName>
</protein>
<dbReference type="Pfam" id="PF25967">
    <property type="entry name" value="RND-MFP_C"/>
    <property type="match status" value="1"/>
</dbReference>
<evidence type="ECO:0000256" key="1">
    <source>
        <dbReference type="ARBA" id="ARBA00004196"/>
    </source>
</evidence>
<evidence type="ECO:0000256" key="2">
    <source>
        <dbReference type="ARBA" id="ARBA00009477"/>
    </source>
</evidence>
<dbReference type="GO" id="GO:0015562">
    <property type="term" value="F:efflux transmembrane transporter activity"/>
    <property type="evidence" value="ECO:0007669"/>
    <property type="project" value="TreeGrafter"/>
</dbReference>
<dbReference type="NCBIfam" id="TIGR01730">
    <property type="entry name" value="RND_mfp"/>
    <property type="match status" value="1"/>
</dbReference>
<dbReference type="OrthoDB" id="9809068at2"/>
<evidence type="ECO:0000313" key="9">
    <source>
        <dbReference type="Proteomes" id="UP000182412"/>
    </source>
</evidence>
<gene>
    <name evidence="8" type="ORF">SAMN05216366_1583</name>
</gene>
<evidence type="ECO:0000256" key="3">
    <source>
        <dbReference type="ARBA" id="ARBA00022448"/>
    </source>
</evidence>
<feature type="domain" description="Multidrug resistance protein MdtA-like C-terminal permuted SH3" evidence="6">
    <location>
        <begin position="298"/>
        <end position="353"/>
    </location>
</feature>
<dbReference type="InterPro" id="IPR058636">
    <property type="entry name" value="Beta-barrel_YknX"/>
</dbReference>
<dbReference type="AlphaFoldDB" id="A0A1H0VJC9"/>
<evidence type="ECO:0000256" key="4">
    <source>
        <dbReference type="SAM" id="MobiDB-lite"/>
    </source>
</evidence>
<reference evidence="8 9" key="1">
    <citation type="submission" date="2016-10" db="EMBL/GenBank/DDBJ databases">
        <authorList>
            <person name="de Groot N.N."/>
        </authorList>
    </citation>
    <scope>NUCLEOTIDE SEQUENCE [LARGE SCALE GENOMIC DNA]</scope>
    <source>
        <strain evidence="8 9">S137</strain>
    </source>
</reference>
<dbReference type="Gene3D" id="2.40.50.100">
    <property type="match status" value="1"/>
</dbReference>
<dbReference type="InterPro" id="IPR006143">
    <property type="entry name" value="RND_pump_MFP"/>
</dbReference>
<comment type="similarity">
    <text evidence="2">Belongs to the membrane fusion protein (MFP) (TC 8.A.1) family.</text>
</comment>
<keyword evidence="3" id="KW-0813">Transport</keyword>
<organism evidence="8 9">
    <name type="scientific">Selenomonas ruminantium</name>
    <dbReference type="NCBI Taxonomy" id="971"/>
    <lineage>
        <taxon>Bacteria</taxon>
        <taxon>Bacillati</taxon>
        <taxon>Bacillota</taxon>
        <taxon>Negativicutes</taxon>
        <taxon>Selenomonadales</taxon>
        <taxon>Selenomonadaceae</taxon>
        <taxon>Selenomonas</taxon>
    </lineage>
</organism>
<dbReference type="InterPro" id="IPR058627">
    <property type="entry name" value="MdtA-like_C"/>
</dbReference>
<proteinExistence type="inferred from homology"/>
<dbReference type="RefSeq" id="WP_074573643.1">
    <property type="nucleotide sequence ID" value="NZ_FNJQ01000058.1"/>
</dbReference>
<dbReference type="SUPFAM" id="SSF111369">
    <property type="entry name" value="HlyD-like secretion proteins"/>
    <property type="match status" value="1"/>
</dbReference>